<dbReference type="InterPro" id="IPR036638">
    <property type="entry name" value="HLH_DNA-bd_sf"/>
</dbReference>
<accession>A0A1H8J8Z6</accession>
<gene>
    <name evidence="1" type="ORF">SAMN05192533_12020</name>
</gene>
<dbReference type="InterPro" id="IPR037208">
    <property type="entry name" value="Spo0E-like_sf"/>
</dbReference>
<keyword evidence="2" id="KW-1185">Reference proteome</keyword>
<dbReference type="AlphaFoldDB" id="A0A1H8J8Z6"/>
<dbReference type="SUPFAM" id="SSF140500">
    <property type="entry name" value="BAS1536-like"/>
    <property type="match status" value="1"/>
</dbReference>
<protein>
    <submittedName>
        <fullName evidence="1">Spo0E like sporulation regulatory protein</fullName>
    </submittedName>
</protein>
<sequence length="57" mass="6813">METTLPSVLNPNELLSYIEFLRKDLINKGLHFGFNDERTIQASQELDYFIFEYQRIT</sequence>
<dbReference type="Proteomes" id="UP000198553">
    <property type="component" value="Unassembled WGS sequence"/>
</dbReference>
<dbReference type="InterPro" id="IPR018540">
    <property type="entry name" value="Spo0E-like"/>
</dbReference>
<proteinExistence type="predicted"/>
<dbReference type="RefSeq" id="WP_090749770.1">
    <property type="nucleotide sequence ID" value="NZ_FOBW01000020.1"/>
</dbReference>
<name>A0A1H8J8Z6_9BACI</name>
<dbReference type="Gene3D" id="4.10.280.10">
    <property type="entry name" value="Helix-loop-helix DNA-binding domain"/>
    <property type="match status" value="1"/>
</dbReference>
<dbReference type="OrthoDB" id="2916249at2"/>
<reference evidence="2" key="1">
    <citation type="submission" date="2016-10" db="EMBL/GenBank/DDBJ databases">
        <authorList>
            <person name="Varghese N."/>
            <person name="Submissions S."/>
        </authorList>
    </citation>
    <scope>NUCLEOTIDE SEQUENCE [LARGE SCALE GENOMIC DNA]</scope>
    <source>
        <strain evidence="2">B48,IBRC-M 10115,DSM 25386,CECT 8001</strain>
    </source>
</reference>
<evidence type="ECO:0000313" key="1">
    <source>
        <dbReference type="EMBL" id="SEN76677.1"/>
    </source>
</evidence>
<dbReference type="GO" id="GO:0043937">
    <property type="term" value="P:regulation of sporulation"/>
    <property type="evidence" value="ECO:0007669"/>
    <property type="project" value="InterPro"/>
</dbReference>
<evidence type="ECO:0000313" key="2">
    <source>
        <dbReference type="Proteomes" id="UP000198553"/>
    </source>
</evidence>
<dbReference type="EMBL" id="FOBW01000020">
    <property type="protein sequence ID" value="SEN76677.1"/>
    <property type="molecule type" value="Genomic_DNA"/>
</dbReference>
<organism evidence="1 2">
    <name type="scientific">Mesobacillus persicus</name>
    <dbReference type="NCBI Taxonomy" id="930146"/>
    <lineage>
        <taxon>Bacteria</taxon>
        <taxon>Bacillati</taxon>
        <taxon>Bacillota</taxon>
        <taxon>Bacilli</taxon>
        <taxon>Bacillales</taxon>
        <taxon>Bacillaceae</taxon>
        <taxon>Mesobacillus</taxon>
    </lineage>
</organism>
<dbReference type="Pfam" id="PF09388">
    <property type="entry name" value="SpoOE-like"/>
    <property type="match status" value="1"/>
</dbReference>
<dbReference type="GO" id="GO:0046983">
    <property type="term" value="F:protein dimerization activity"/>
    <property type="evidence" value="ECO:0007669"/>
    <property type="project" value="InterPro"/>
</dbReference>
<dbReference type="STRING" id="930146.SAMN05192533_12020"/>